<dbReference type="SUPFAM" id="SSF47819">
    <property type="entry name" value="HRDC-like"/>
    <property type="match status" value="1"/>
</dbReference>
<feature type="domain" description="HRDC" evidence="2">
    <location>
        <begin position="56"/>
        <end position="136"/>
    </location>
</feature>
<dbReference type="GO" id="GO:0003676">
    <property type="term" value="F:nucleic acid binding"/>
    <property type="evidence" value="ECO:0007669"/>
    <property type="project" value="InterPro"/>
</dbReference>
<accession>A0AAN4ZIU7</accession>
<evidence type="ECO:0000259" key="2">
    <source>
        <dbReference type="PROSITE" id="PS50967"/>
    </source>
</evidence>
<comment type="caution">
    <text evidence="3">The sequence shown here is derived from an EMBL/GenBank/DDBJ whole genome shotgun (WGS) entry which is preliminary data.</text>
</comment>
<sequence length="262" mass="28693">RNESEVQCQSGVIPIGRNKGKGCRLLGVTRIREWKSLSDSTPGVLPLAPLPTPQSMQHRLQLQEILFEIRNGLATKRDVAPFHIASNKVIEEIAAIVPSSVDSIASVSDWSEERRREFGPDFIEACTKFAAVTGMSMDTDKKSQWMLTDEQKKKLDQLPPTTVSTYRVHLQTGIKAVSCRYLAVPYSLSVGAGDNAQFGGVNGVYTPVVLCLGWSASPLGGTQYQPGSQRGSARRDQEQSGKKHSVSEGHHGVLPRGIRRLQ</sequence>
<evidence type="ECO:0000313" key="3">
    <source>
        <dbReference type="EMBL" id="GMR42127.1"/>
    </source>
</evidence>
<dbReference type="EMBL" id="BTRK01000003">
    <property type="protein sequence ID" value="GMR42127.1"/>
    <property type="molecule type" value="Genomic_DNA"/>
</dbReference>
<dbReference type="SMART" id="SM00341">
    <property type="entry name" value="HRDC"/>
    <property type="match status" value="1"/>
</dbReference>
<feature type="compositionally biased region" description="Basic and acidic residues" evidence="1">
    <location>
        <begin position="233"/>
        <end position="251"/>
    </location>
</feature>
<dbReference type="InterPro" id="IPR002121">
    <property type="entry name" value="HRDC_dom"/>
</dbReference>
<dbReference type="AlphaFoldDB" id="A0AAN4ZIU7"/>
<dbReference type="Gene3D" id="1.10.150.80">
    <property type="entry name" value="HRDC domain"/>
    <property type="match status" value="1"/>
</dbReference>
<evidence type="ECO:0000256" key="1">
    <source>
        <dbReference type="SAM" id="MobiDB-lite"/>
    </source>
</evidence>
<name>A0AAN4ZIU7_9BILA</name>
<dbReference type="Proteomes" id="UP001328107">
    <property type="component" value="Unassembled WGS sequence"/>
</dbReference>
<feature type="compositionally biased region" description="Polar residues" evidence="1">
    <location>
        <begin position="222"/>
        <end position="231"/>
    </location>
</feature>
<dbReference type="GO" id="GO:0000166">
    <property type="term" value="F:nucleotide binding"/>
    <property type="evidence" value="ECO:0007669"/>
    <property type="project" value="InterPro"/>
</dbReference>
<keyword evidence="4" id="KW-1185">Reference proteome</keyword>
<gene>
    <name evidence="3" type="ORF">PMAYCL1PPCAC_12322</name>
</gene>
<dbReference type="PROSITE" id="PS50967">
    <property type="entry name" value="HRDC"/>
    <property type="match status" value="1"/>
</dbReference>
<protein>
    <recommendedName>
        <fullName evidence="2">HRDC domain-containing protein</fullName>
    </recommendedName>
</protein>
<feature type="region of interest" description="Disordered" evidence="1">
    <location>
        <begin position="222"/>
        <end position="262"/>
    </location>
</feature>
<dbReference type="Pfam" id="PF00570">
    <property type="entry name" value="HRDC"/>
    <property type="match status" value="1"/>
</dbReference>
<feature type="non-terminal residue" evidence="3">
    <location>
        <position position="1"/>
    </location>
</feature>
<organism evidence="3 4">
    <name type="scientific">Pristionchus mayeri</name>
    <dbReference type="NCBI Taxonomy" id="1317129"/>
    <lineage>
        <taxon>Eukaryota</taxon>
        <taxon>Metazoa</taxon>
        <taxon>Ecdysozoa</taxon>
        <taxon>Nematoda</taxon>
        <taxon>Chromadorea</taxon>
        <taxon>Rhabditida</taxon>
        <taxon>Rhabditina</taxon>
        <taxon>Diplogasteromorpha</taxon>
        <taxon>Diplogasteroidea</taxon>
        <taxon>Neodiplogasteridae</taxon>
        <taxon>Pristionchus</taxon>
    </lineage>
</organism>
<proteinExistence type="predicted"/>
<dbReference type="InterPro" id="IPR010997">
    <property type="entry name" value="HRDC-like_sf"/>
</dbReference>
<dbReference type="InterPro" id="IPR044876">
    <property type="entry name" value="HRDC_dom_sf"/>
</dbReference>
<reference evidence="4" key="1">
    <citation type="submission" date="2022-10" db="EMBL/GenBank/DDBJ databases">
        <title>Genome assembly of Pristionchus species.</title>
        <authorList>
            <person name="Yoshida K."/>
            <person name="Sommer R.J."/>
        </authorList>
    </citation>
    <scope>NUCLEOTIDE SEQUENCE [LARGE SCALE GENOMIC DNA]</scope>
    <source>
        <strain evidence="4">RS5460</strain>
    </source>
</reference>
<evidence type="ECO:0000313" key="4">
    <source>
        <dbReference type="Proteomes" id="UP001328107"/>
    </source>
</evidence>